<dbReference type="Proteomes" id="UP000188268">
    <property type="component" value="Unassembled WGS sequence"/>
</dbReference>
<reference evidence="1 2" key="1">
    <citation type="submission" date="2013-09" db="EMBL/GenBank/DDBJ databases">
        <title>Corchorus capsularis genome sequencing.</title>
        <authorList>
            <person name="Alam M."/>
            <person name="Haque M.S."/>
            <person name="Islam M.S."/>
            <person name="Emdad E.M."/>
            <person name="Islam M.M."/>
            <person name="Ahmed B."/>
            <person name="Halim A."/>
            <person name="Hossen Q.M.M."/>
            <person name="Hossain M.Z."/>
            <person name="Ahmed R."/>
            <person name="Khan M.M."/>
            <person name="Islam R."/>
            <person name="Rashid M.M."/>
            <person name="Khan S.A."/>
            <person name="Rahman M.S."/>
            <person name="Alam M."/>
        </authorList>
    </citation>
    <scope>NUCLEOTIDE SEQUENCE [LARGE SCALE GENOMIC DNA]</scope>
    <source>
        <strain evidence="2">cv. CVL-1</strain>
        <tissue evidence="1">Whole seedling</tissue>
    </source>
</reference>
<evidence type="ECO:0000313" key="1">
    <source>
        <dbReference type="EMBL" id="OMP11377.1"/>
    </source>
</evidence>
<accession>A0A1R3KWF8</accession>
<gene>
    <name evidence="1" type="ORF">CCACVL1_00556</name>
</gene>
<organism evidence="1 2">
    <name type="scientific">Corchorus capsularis</name>
    <name type="common">Jute</name>
    <dbReference type="NCBI Taxonomy" id="210143"/>
    <lineage>
        <taxon>Eukaryota</taxon>
        <taxon>Viridiplantae</taxon>
        <taxon>Streptophyta</taxon>
        <taxon>Embryophyta</taxon>
        <taxon>Tracheophyta</taxon>
        <taxon>Spermatophyta</taxon>
        <taxon>Magnoliopsida</taxon>
        <taxon>eudicotyledons</taxon>
        <taxon>Gunneridae</taxon>
        <taxon>Pentapetalae</taxon>
        <taxon>rosids</taxon>
        <taxon>malvids</taxon>
        <taxon>Malvales</taxon>
        <taxon>Malvaceae</taxon>
        <taxon>Grewioideae</taxon>
        <taxon>Apeibeae</taxon>
        <taxon>Corchorus</taxon>
    </lineage>
</organism>
<dbReference type="Gramene" id="OMP11377">
    <property type="protein sequence ID" value="OMP11377"/>
    <property type="gene ID" value="CCACVL1_00556"/>
</dbReference>
<dbReference type="EMBL" id="AWWV01001348">
    <property type="protein sequence ID" value="OMP11377.1"/>
    <property type="molecule type" value="Genomic_DNA"/>
</dbReference>
<protein>
    <submittedName>
        <fullName evidence="1">Uncharacterized protein</fullName>
    </submittedName>
</protein>
<sequence>MACNQEWDVDVDVQATILAAVE</sequence>
<keyword evidence="2" id="KW-1185">Reference proteome</keyword>
<name>A0A1R3KWF8_COCAP</name>
<comment type="caution">
    <text evidence="1">The sequence shown here is derived from an EMBL/GenBank/DDBJ whole genome shotgun (WGS) entry which is preliminary data.</text>
</comment>
<dbReference type="AlphaFoldDB" id="A0A1R3KWF8"/>
<proteinExistence type="predicted"/>
<evidence type="ECO:0000313" key="2">
    <source>
        <dbReference type="Proteomes" id="UP000188268"/>
    </source>
</evidence>